<feature type="transmembrane region" description="Helical" evidence="8">
    <location>
        <begin position="186"/>
        <end position="207"/>
    </location>
</feature>
<evidence type="ECO:0000256" key="5">
    <source>
        <dbReference type="ARBA" id="ARBA00022989"/>
    </source>
</evidence>
<evidence type="ECO:0000256" key="6">
    <source>
        <dbReference type="ARBA" id="ARBA00023136"/>
    </source>
</evidence>
<dbReference type="PANTHER" id="PTHR31645">
    <property type="entry name" value="OLIGOPEPTIDE TRANSPORTER YGL114W-RELATED"/>
    <property type="match status" value="1"/>
</dbReference>
<feature type="transmembrane region" description="Helical" evidence="8">
    <location>
        <begin position="481"/>
        <end position="514"/>
    </location>
</feature>
<comment type="similarity">
    <text evidence="2">Belongs to the YSL (TC 2.A.67.2) family.</text>
</comment>
<evidence type="ECO:0000256" key="3">
    <source>
        <dbReference type="ARBA" id="ARBA00022448"/>
    </source>
</evidence>
<feature type="transmembrane region" description="Helical" evidence="8">
    <location>
        <begin position="595"/>
        <end position="612"/>
    </location>
</feature>
<feature type="transmembrane region" description="Helical" evidence="8">
    <location>
        <begin position="137"/>
        <end position="160"/>
    </location>
</feature>
<dbReference type="Pfam" id="PF03169">
    <property type="entry name" value="OPT"/>
    <property type="match status" value="1"/>
</dbReference>
<protein>
    <submittedName>
        <fullName evidence="9">TSA: Wollemia nobilis Ref_Wollemi_Transcript_1367_2606 transcribed RNA sequence</fullName>
    </submittedName>
</protein>
<feature type="region of interest" description="Disordered" evidence="7">
    <location>
        <begin position="22"/>
        <end position="49"/>
    </location>
</feature>
<comment type="subcellular location">
    <subcellularLocation>
        <location evidence="1">Membrane</location>
        <topology evidence="1">Multi-pass membrane protein</topology>
    </subcellularLocation>
</comment>
<evidence type="ECO:0000256" key="7">
    <source>
        <dbReference type="SAM" id="MobiDB-lite"/>
    </source>
</evidence>
<feature type="transmembrane region" description="Helical" evidence="8">
    <location>
        <begin position="417"/>
        <end position="441"/>
    </location>
</feature>
<feature type="transmembrane region" description="Helical" evidence="8">
    <location>
        <begin position="306"/>
        <end position="326"/>
    </location>
</feature>
<evidence type="ECO:0000313" key="9">
    <source>
        <dbReference type="EMBL" id="JAG89461.1"/>
    </source>
</evidence>
<name>A0A0C9RQT6_9CONI</name>
<dbReference type="InterPro" id="IPR004813">
    <property type="entry name" value="OPT"/>
</dbReference>
<keyword evidence="3" id="KW-0813">Transport</keyword>
<keyword evidence="5 8" id="KW-1133">Transmembrane helix</keyword>
<proteinExistence type="inferred from homology"/>
<organism evidence="9">
    <name type="scientific">Wollemia nobilis</name>
    <dbReference type="NCBI Taxonomy" id="56998"/>
    <lineage>
        <taxon>Eukaryota</taxon>
        <taxon>Viridiplantae</taxon>
        <taxon>Streptophyta</taxon>
        <taxon>Embryophyta</taxon>
        <taxon>Tracheophyta</taxon>
        <taxon>Spermatophyta</taxon>
        <taxon>Pinopsida</taxon>
        <taxon>Pinidae</taxon>
        <taxon>Conifers II</taxon>
        <taxon>Araucariales</taxon>
        <taxon>Araucariaceae</taxon>
        <taxon>Wollemia</taxon>
    </lineage>
</organism>
<feature type="transmembrane region" description="Helical" evidence="8">
    <location>
        <begin position="632"/>
        <end position="654"/>
    </location>
</feature>
<evidence type="ECO:0000256" key="8">
    <source>
        <dbReference type="SAM" id="Phobius"/>
    </source>
</evidence>
<feature type="transmembrane region" description="Helical" evidence="8">
    <location>
        <begin position="346"/>
        <end position="367"/>
    </location>
</feature>
<keyword evidence="6 8" id="KW-0472">Membrane</keyword>
<dbReference type="EMBL" id="GCHU01001354">
    <property type="protein sequence ID" value="JAG89461.1"/>
    <property type="molecule type" value="Transcribed_RNA"/>
</dbReference>
<dbReference type="NCBIfam" id="TIGR00728">
    <property type="entry name" value="OPT_sfam"/>
    <property type="match status" value="1"/>
</dbReference>
<dbReference type="AlphaFoldDB" id="A0A0C9RQT6"/>
<evidence type="ECO:0000256" key="4">
    <source>
        <dbReference type="ARBA" id="ARBA00022692"/>
    </source>
</evidence>
<feature type="transmembrane region" description="Helical" evidence="8">
    <location>
        <begin position="447"/>
        <end position="469"/>
    </location>
</feature>
<feature type="transmembrane region" description="Helical" evidence="8">
    <location>
        <begin position="97"/>
        <end position="116"/>
    </location>
</feature>
<feature type="transmembrane region" description="Helical" evidence="8">
    <location>
        <begin position="534"/>
        <end position="557"/>
    </location>
</feature>
<dbReference type="PANTHER" id="PTHR31645:SF76">
    <property type="entry name" value="METAL-NICOTIANAMINE TRANSPORTER YSL8-RELATED"/>
    <property type="match status" value="1"/>
</dbReference>
<reference evidence="9" key="1">
    <citation type="submission" date="2015-02" db="EMBL/GenBank/DDBJ databases">
        <title>A transcriptome of Wollemia nobilis - a relic of Gondwana.</title>
        <authorList>
            <person name="Chia J.Y."/>
            <person name="Leong Y.S."/>
            <person name="Abdul Karim S."/>
            <person name="Wan Azmi N."/>
            <person name="Hercus R."/>
            <person name="Croft L."/>
        </authorList>
    </citation>
    <scope>NUCLEOTIDE SEQUENCE</scope>
    <source>
        <strain evidence="9">MaeBrown</strain>
        <tissue evidence="9">Leaf</tissue>
    </source>
</reference>
<dbReference type="GO" id="GO:0035673">
    <property type="term" value="F:oligopeptide transmembrane transporter activity"/>
    <property type="evidence" value="ECO:0007669"/>
    <property type="project" value="InterPro"/>
</dbReference>
<dbReference type="GO" id="GO:0016020">
    <property type="term" value="C:membrane"/>
    <property type="evidence" value="ECO:0007669"/>
    <property type="project" value="UniProtKB-SubCell"/>
</dbReference>
<evidence type="ECO:0000256" key="1">
    <source>
        <dbReference type="ARBA" id="ARBA00004141"/>
    </source>
</evidence>
<accession>A0A0C9RQT6</accession>
<keyword evidence="4 8" id="KW-0812">Transmembrane</keyword>
<sequence length="715" mass="78180">MDFDSSHQNSGEGGGLVKRVATSKSSYSDSDGENPYLEHGGAQDDDDDNELSIEKAFDSKKVPVWWEQLTLRGMLASVVIGVLLSIIVMKLNLTSGVIPSLNVSAGLLGFFFIKSWEKVMVRSGLLRTPFTRQENTVIQTCVVACTGIAFNGGFGSYMLAMTSKIASKQGTDSAGSGQKDIKDPQLTWIIGYLFVVSFVGLFSVVALRKTMIIDYKLTYPSGTATAVLINGFHTPQGANTARKQVKVLGKYLVISFLWGFFQWFYTAGDDCGFANFPTLGLKARDNRFYFDFSATYIGAGMICPHLVNVSLLLGAIISWGIMWPLISNHEGDWYPADLPGNSMHGLAGYRVFISIALILGDGLYNFVKVMYITVITMYNQWKEGSSHSAIENRVQPMDADISYDERKRNEVFIKDSIPLWVAGCGYVALAAISTGVIPQIFTPVKWYYMLVAYVMAPVLAFCNAYGCGLTDWNMASTYGKLALFIFGAWAGSGNGGVLAGLASCGVMLSIVGTASDLTQDFKTGYLTLSSPRSMFVSQVLGTAMGCIIGPCIFWLFWKAFDVGNENGEYRAPNGQIYRSMAVLGVEGFSSLPDHCLTICYGFFAFAVVVNIIRDKVPRKVSQYIPLPMAMAIPFYLGAYFAIDMFIGTVILFVWQKRNRKSADLYGSSVASGLLCGDGIWTLPASILSLAKVKPPICMKFLSRSANDMVDKYLNG</sequence>
<feature type="transmembrane region" description="Helical" evidence="8">
    <location>
        <begin position="69"/>
        <end position="91"/>
    </location>
</feature>
<dbReference type="InterPro" id="IPR045035">
    <property type="entry name" value="YSL-like"/>
</dbReference>
<evidence type="ECO:0000256" key="2">
    <source>
        <dbReference type="ARBA" id="ARBA00010276"/>
    </source>
</evidence>